<evidence type="ECO:0000313" key="6">
    <source>
        <dbReference type="Proteomes" id="UP000242561"/>
    </source>
</evidence>
<organism evidence="5 6">
    <name type="scientific">Sphingorhabdus lutea</name>
    <dbReference type="NCBI Taxonomy" id="1913578"/>
    <lineage>
        <taxon>Bacteria</taxon>
        <taxon>Pseudomonadati</taxon>
        <taxon>Pseudomonadota</taxon>
        <taxon>Alphaproteobacteria</taxon>
        <taxon>Sphingomonadales</taxon>
        <taxon>Sphingomonadaceae</taxon>
        <taxon>Sphingorhabdus</taxon>
    </lineage>
</organism>
<dbReference type="Pfam" id="PF01145">
    <property type="entry name" value="Band_7"/>
    <property type="match status" value="1"/>
</dbReference>
<name>A0A1L3JEI6_9SPHN</name>
<protein>
    <submittedName>
        <fullName evidence="5">Protease modulator HflK</fullName>
    </submittedName>
</protein>
<dbReference type="STRING" id="1913578.LPB140_04055"/>
<dbReference type="GO" id="GO:0008233">
    <property type="term" value="F:peptidase activity"/>
    <property type="evidence" value="ECO:0007669"/>
    <property type="project" value="UniProtKB-KW"/>
</dbReference>
<evidence type="ECO:0000256" key="3">
    <source>
        <dbReference type="SAM" id="MobiDB-lite"/>
    </source>
</evidence>
<evidence type="ECO:0000256" key="1">
    <source>
        <dbReference type="ARBA" id="ARBA00004167"/>
    </source>
</evidence>
<reference evidence="5 6" key="1">
    <citation type="submission" date="2016-11" db="EMBL/GenBank/DDBJ databases">
        <title>Sphingorhabdus sp. LPB0140, isolated from marine environment.</title>
        <authorList>
            <person name="Kim E."/>
            <person name="Yi H."/>
        </authorList>
    </citation>
    <scope>NUCLEOTIDE SEQUENCE [LARGE SCALE GENOMIC DNA]</scope>
    <source>
        <strain evidence="5 6">LPB0140</strain>
    </source>
</reference>
<dbReference type="InterPro" id="IPR001107">
    <property type="entry name" value="Band_7"/>
</dbReference>
<feature type="compositionally biased region" description="Gly residues" evidence="3">
    <location>
        <begin position="76"/>
        <end position="87"/>
    </location>
</feature>
<dbReference type="AlphaFoldDB" id="A0A1L3JEI6"/>
<dbReference type="GO" id="GO:0016020">
    <property type="term" value="C:membrane"/>
    <property type="evidence" value="ECO:0007669"/>
    <property type="project" value="UniProtKB-SubCell"/>
</dbReference>
<evidence type="ECO:0000313" key="5">
    <source>
        <dbReference type="EMBL" id="APG63558.1"/>
    </source>
</evidence>
<dbReference type="KEGG" id="sphl:LPB140_04055"/>
<dbReference type="PANTHER" id="PTHR42911:SF2">
    <property type="entry name" value="PROHIBITIN FAMILY PROTEIN"/>
    <property type="match status" value="1"/>
</dbReference>
<comment type="similarity">
    <text evidence="2">Belongs to the band 7/mec-2 family. HflK subfamily.</text>
</comment>
<sequence length="380" mass="40888">MTQKMNIFGGIKSAMSGKGPWDRPNNGAESGTEDGGGSGDNDSPRPSGPWIPRGIDGGKAGQQNRKKPSLDELFRKGGGGSGGGFGGLPTGPGGKSIVPYMIGGFILLWIVFTSFHRIGAQEQGVVTQLGKYNRTEGSGIAFTLPAPFERMEKVDTGAIRTMPIGTAAGNQENLVLTSDQNIIDMAYEVRWSVSNPENFLFQIKDAEQTVQEVAESAMRATIANFPLNDAIGPGRGSIEQGVRARMQEILDGYNAGVLVQGIAIRQADPPESVIESFRKVNAAQQTKESALNDARKYARQVTERAEGDVAEFDKIYEEYRQAPEVTKRRLYYETMESVLSNVDKTIVESGNVTPYLPLPEIKKRAAPQTATPSAAQGGAK</sequence>
<dbReference type="SUPFAM" id="SSF117892">
    <property type="entry name" value="Band 7/SPFH domain"/>
    <property type="match status" value="1"/>
</dbReference>
<dbReference type="GO" id="GO:0006508">
    <property type="term" value="P:proteolysis"/>
    <property type="evidence" value="ECO:0007669"/>
    <property type="project" value="UniProtKB-KW"/>
</dbReference>
<keyword evidence="5" id="KW-0378">Hydrolase</keyword>
<dbReference type="SMART" id="SM00244">
    <property type="entry name" value="PHB"/>
    <property type="match status" value="1"/>
</dbReference>
<dbReference type="CDD" id="cd03404">
    <property type="entry name" value="SPFH_HflK"/>
    <property type="match status" value="1"/>
</dbReference>
<dbReference type="InterPro" id="IPR010201">
    <property type="entry name" value="HflK"/>
</dbReference>
<dbReference type="Gene3D" id="3.30.479.30">
    <property type="entry name" value="Band 7 domain"/>
    <property type="match status" value="1"/>
</dbReference>
<evidence type="ECO:0000259" key="4">
    <source>
        <dbReference type="SMART" id="SM00244"/>
    </source>
</evidence>
<proteinExistence type="inferred from homology"/>
<evidence type="ECO:0000256" key="2">
    <source>
        <dbReference type="ARBA" id="ARBA00006971"/>
    </source>
</evidence>
<dbReference type="InterPro" id="IPR036013">
    <property type="entry name" value="Band_7/SPFH_dom_sf"/>
</dbReference>
<feature type="domain" description="Band 7" evidence="4">
    <location>
        <begin position="113"/>
        <end position="281"/>
    </location>
</feature>
<feature type="region of interest" description="Disordered" evidence="3">
    <location>
        <begin position="1"/>
        <end position="87"/>
    </location>
</feature>
<accession>A0A1L3JEI6</accession>
<comment type="subcellular location">
    <subcellularLocation>
        <location evidence="1">Membrane</location>
        <topology evidence="1">Single-pass membrane protein</topology>
    </subcellularLocation>
</comment>
<gene>
    <name evidence="5" type="ORF">LPB140_04055</name>
</gene>
<keyword evidence="5" id="KW-0645">Protease</keyword>
<dbReference type="RefSeq" id="WP_072560307.1">
    <property type="nucleotide sequence ID" value="NZ_CP018154.1"/>
</dbReference>
<dbReference type="PANTHER" id="PTHR42911">
    <property type="entry name" value="MODULATOR OF FTSH PROTEASE HFLC"/>
    <property type="match status" value="1"/>
</dbReference>
<dbReference type="EMBL" id="CP018154">
    <property type="protein sequence ID" value="APG63558.1"/>
    <property type="molecule type" value="Genomic_DNA"/>
</dbReference>
<dbReference type="Proteomes" id="UP000242561">
    <property type="component" value="Chromosome"/>
</dbReference>
<keyword evidence="6" id="KW-1185">Reference proteome</keyword>